<gene>
    <name evidence="1" type="ORF">OBRU01_26108</name>
</gene>
<dbReference type="Proteomes" id="UP000037510">
    <property type="component" value="Unassembled WGS sequence"/>
</dbReference>
<keyword evidence="1" id="KW-0548">Nucleotidyltransferase</keyword>
<dbReference type="GO" id="GO:0004519">
    <property type="term" value="F:endonuclease activity"/>
    <property type="evidence" value="ECO:0007669"/>
    <property type="project" value="UniProtKB-KW"/>
</dbReference>
<name>A0A0L7K3E2_OPEBR</name>
<organism evidence="1 2">
    <name type="scientific">Operophtera brumata</name>
    <name type="common">Winter moth</name>
    <name type="synonym">Phalaena brumata</name>
    <dbReference type="NCBI Taxonomy" id="104452"/>
    <lineage>
        <taxon>Eukaryota</taxon>
        <taxon>Metazoa</taxon>
        <taxon>Ecdysozoa</taxon>
        <taxon>Arthropoda</taxon>
        <taxon>Hexapoda</taxon>
        <taxon>Insecta</taxon>
        <taxon>Pterygota</taxon>
        <taxon>Neoptera</taxon>
        <taxon>Endopterygota</taxon>
        <taxon>Lepidoptera</taxon>
        <taxon>Glossata</taxon>
        <taxon>Ditrysia</taxon>
        <taxon>Geometroidea</taxon>
        <taxon>Geometridae</taxon>
        <taxon>Larentiinae</taxon>
        <taxon>Operophtera</taxon>
    </lineage>
</organism>
<evidence type="ECO:0000313" key="2">
    <source>
        <dbReference type="Proteomes" id="UP000037510"/>
    </source>
</evidence>
<dbReference type="AlphaFoldDB" id="A0A0L7K3E2"/>
<keyword evidence="1" id="KW-0378">Hydrolase</keyword>
<reference evidence="1 2" key="1">
    <citation type="journal article" date="2015" name="Genome Biol. Evol.">
        <title>The genome of winter moth (Operophtera brumata) provides a genomic perspective on sexual dimorphism and phenology.</title>
        <authorList>
            <person name="Derks M.F."/>
            <person name="Smit S."/>
            <person name="Salis L."/>
            <person name="Schijlen E."/>
            <person name="Bossers A."/>
            <person name="Mateman C."/>
            <person name="Pijl A.S."/>
            <person name="de Ridder D."/>
            <person name="Groenen M.A."/>
            <person name="Visser M.E."/>
            <person name="Megens H.J."/>
        </authorList>
    </citation>
    <scope>NUCLEOTIDE SEQUENCE [LARGE SCALE GENOMIC DNA]</scope>
    <source>
        <strain evidence="1">WM2013NL</strain>
        <tissue evidence="1">Head and thorax</tissue>
    </source>
</reference>
<keyword evidence="1" id="KW-0695">RNA-directed DNA polymerase</keyword>
<keyword evidence="1" id="KW-0540">Nuclease</keyword>
<sequence>MNRDIKINDKPIQERYDNILHIHKTEVKKTNKQTERTLSLETKQFIKERKELIHKGKNKQTRHKISELSKKINEHIRKDLKVKRQNTIKTFIEKTGGMKKALKELNQKKIWMPNIKTKNGNSTSKRQEILKIATEYYRILYQRQATALVEKQKEITIDLESAPIILQEETTKAINTQKLDKAPGSDQISNELLKYTIPFIQSESIRLDASDANSEML</sequence>
<comment type="caution">
    <text evidence="1">The sequence shown here is derived from an EMBL/GenBank/DDBJ whole genome shotgun (WGS) entry which is preliminary data.</text>
</comment>
<dbReference type="GO" id="GO:0003964">
    <property type="term" value="F:RNA-directed DNA polymerase activity"/>
    <property type="evidence" value="ECO:0007669"/>
    <property type="project" value="UniProtKB-KW"/>
</dbReference>
<dbReference type="EMBL" id="JTDY01014598">
    <property type="protein sequence ID" value="KOB52012.1"/>
    <property type="molecule type" value="Genomic_DNA"/>
</dbReference>
<protein>
    <submittedName>
        <fullName evidence="1">Endonuclease-reverse transcriptase</fullName>
    </submittedName>
</protein>
<proteinExistence type="predicted"/>
<accession>A0A0L7K3E2</accession>
<keyword evidence="1" id="KW-0255">Endonuclease</keyword>
<evidence type="ECO:0000313" key="1">
    <source>
        <dbReference type="EMBL" id="KOB52012.1"/>
    </source>
</evidence>
<keyword evidence="2" id="KW-1185">Reference proteome</keyword>
<keyword evidence="1" id="KW-0808">Transferase</keyword>